<feature type="domain" description="CNH" evidence="6">
    <location>
        <begin position="22"/>
        <end position="307"/>
    </location>
</feature>
<feature type="repeat" description="CHCR" evidence="5">
    <location>
        <begin position="566"/>
        <end position="737"/>
    </location>
</feature>
<comment type="subcellular location">
    <subcellularLocation>
        <location evidence="1">Cytoplasm</location>
    </subcellularLocation>
</comment>
<evidence type="ECO:0000256" key="4">
    <source>
        <dbReference type="ARBA" id="ARBA00022927"/>
    </source>
</evidence>
<dbReference type="InterPro" id="IPR055358">
    <property type="entry name" value="CHCR"/>
</dbReference>
<reference evidence="7" key="1">
    <citation type="submission" date="2021-01" db="UniProtKB">
        <authorList>
            <consortium name="EnsemblMetazoa"/>
        </authorList>
    </citation>
    <scope>IDENTIFICATION</scope>
</reference>
<dbReference type="InterPro" id="IPR000547">
    <property type="entry name" value="Clathrin_H-chain/VPS_repeat"/>
</dbReference>
<dbReference type="GeneID" id="111243842"/>
<dbReference type="PROSITE" id="PS50236">
    <property type="entry name" value="CHCR"/>
    <property type="match status" value="1"/>
</dbReference>
<dbReference type="GO" id="GO:0016020">
    <property type="term" value="C:membrane"/>
    <property type="evidence" value="ECO:0007669"/>
    <property type="project" value="TreeGrafter"/>
</dbReference>
<keyword evidence="3" id="KW-0963">Cytoplasm</keyword>
<dbReference type="EnsemblMetazoa" id="XM_022790036">
    <property type="protein sequence ID" value="XP_022645771"/>
    <property type="gene ID" value="LOC111243842"/>
</dbReference>
<keyword evidence="4" id="KW-0653">Protein transport</keyword>
<name>A0A7M7J3V5_VARDE</name>
<dbReference type="InterPro" id="IPR019452">
    <property type="entry name" value="VPS39/TGF_beta_rcpt-assoc_1"/>
</dbReference>
<dbReference type="InterPro" id="IPR001180">
    <property type="entry name" value="CNH_dom"/>
</dbReference>
<accession>A0A7M7J3V5</accession>
<dbReference type="GO" id="GO:0005737">
    <property type="term" value="C:cytoplasm"/>
    <property type="evidence" value="ECO:0007669"/>
    <property type="project" value="UniProtKB-SubCell"/>
</dbReference>
<dbReference type="InterPro" id="IPR019453">
    <property type="entry name" value="VPS39/TGFA1_Znf"/>
</dbReference>
<dbReference type="GO" id="GO:0006886">
    <property type="term" value="P:intracellular protein transport"/>
    <property type="evidence" value="ECO:0007669"/>
    <property type="project" value="UniProtKB-UniRule"/>
</dbReference>
<dbReference type="Pfam" id="PF10366">
    <property type="entry name" value="Vps39_1"/>
    <property type="match status" value="1"/>
</dbReference>
<keyword evidence="8" id="KW-1185">Reference proteome</keyword>
<dbReference type="PANTHER" id="PTHR12894">
    <property type="entry name" value="CNH DOMAIN CONTAINING"/>
    <property type="match status" value="1"/>
</dbReference>
<proteinExistence type="predicted"/>
<dbReference type="GO" id="GO:0034058">
    <property type="term" value="P:endosomal vesicle fusion"/>
    <property type="evidence" value="ECO:0007669"/>
    <property type="project" value="TreeGrafter"/>
</dbReference>
<protein>
    <recommendedName>
        <fullName evidence="6">CNH domain-containing protein</fullName>
    </recommendedName>
</protein>
<evidence type="ECO:0000256" key="3">
    <source>
        <dbReference type="ARBA" id="ARBA00022490"/>
    </source>
</evidence>
<dbReference type="OrthoDB" id="8169718at2759"/>
<dbReference type="Pfam" id="PF10367">
    <property type="entry name" value="zf-Vps39_C"/>
    <property type="match status" value="1"/>
</dbReference>
<dbReference type="PANTHER" id="PTHR12894:SF27">
    <property type="entry name" value="TRANSFORMING GROWTH FACTOR-BETA RECEPTOR-ASSOCIATED PROTEIN 1"/>
    <property type="match status" value="1"/>
</dbReference>
<dbReference type="Pfam" id="PF00637">
    <property type="entry name" value="Clathrin"/>
    <property type="match status" value="1"/>
</dbReference>
<keyword evidence="2" id="KW-0813">Transport</keyword>
<dbReference type="Proteomes" id="UP000594260">
    <property type="component" value="Unplaced"/>
</dbReference>
<dbReference type="GO" id="GO:0006914">
    <property type="term" value="P:autophagy"/>
    <property type="evidence" value="ECO:0007669"/>
    <property type="project" value="TreeGrafter"/>
</dbReference>
<evidence type="ECO:0000259" key="6">
    <source>
        <dbReference type="PROSITE" id="PS50219"/>
    </source>
</evidence>
<evidence type="ECO:0000313" key="8">
    <source>
        <dbReference type="Proteomes" id="UP000594260"/>
    </source>
</evidence>
<dbReference type="InParanoid" id="A0A7M7J3V5"/>
<dbReference type="AlphaFoldDB" id="A0A7M7J3V5"/>
<dbReference type="OMA" id="MFVTSEG"/>
<evidence type="ECO:0000256" key="5">
    <source>
        <dbReference type="PROSITE-ProRule" id="PRU01006"/>
    </source>
</evidence>
<dbReference type="RefSeq" id="XP_022645771.1">
    <property type="nucleotide sequence ID" value="XM_022790036.1"/>
</dbReference>
<dbReference type="Pfam" id="PF00780">
    <property type="entry name" value="CNH"/>
    <property type="match status" value="1"/>
</dbReference>
<dbReference type="KEGG" id="vde:111243842"/>
<dbReference type="PROSITE" id="PS50219">
    <property type="entry name" value="CNH"/>
    <property type="match status" value="1"/>
</dbReference>
<sequence length="867" mass="97078">MSLKAFDLIPVSDTLRGVEGRSLLISSLDLCGPNLFVGATNGTICRYSMVFQDVGFDARLPTVDKQIASYPTSPGKAIIQIKALSALNRLVILNSEGVLSVHDMWHLEPTKERLRGLTTMCLNPSPSPGQLGSSASGQVDTHSTALSAYLCVAKKKQLQLYRLSEEKLTHHKDFSVKENPIAIAMVGDAICYATSTHYYLLNVSLGSHQEVAAYSSELSPPLIKLVQGCEFLVTGPSNLGIFVSGAGAATKPPIPLGEGVSSCSYHHPYVLCINEDTIIIYSIFDREPKQKISFPGGACLDNFEGILLLCTQDIVFTLHPVPWDKQVTDLLKQKKVSEALEIAKSTHKANLTPQEQKDIIAQVKQQAGFIQLSELNFSEAGQHLEEGRADTRAVISLFSVVASEKYFVKDSFNTPTLESVCGGNPEMRKNAYQFLTSYLETNRYSVPAEQRQAVDTALVKLYALRSQAAEDSDILTAKLLEMIEAQDTVCDIQECADFLADRLGKHHYKALLYYSQGLRERALEIWERLVDGRLSDATLENPIGLMVDMLKREEDTSLVIRFVKCILDSNQSSGVRVFVERSQAIDDETVLSTLLNYPVATMEYLEHLVLDRRTTDPAYHTQLATIYLSYVLESSKNGRTTPRDYRRKLQTFLRMSAFYQPDKLLDLCTANALHLERAILYERLDRHEETLKVYVHELGDFAAAKEFCHRISNIRLDHDLKCGVYGTLLSILMNPPPNCDSAPLYLKEAVALLNDDEAEFNVDEVLRIVPIDWQVTSLADFVIRGLRNAHHRLGMLHIRVALTKLENMRAHQKRIQTQSTHFLVRENRVCNACNRPLLTPSFVRYPDGSIVHMHCAKAHKTVQHSYT</sequence>
<organism evidence="7 8">
    <name type="scientific">Varroa destructor</name>
    <name type="common">Honeybee mite</name>
    <dbReference type="NCBI Taxonomy" id="109461"/>
    <lineage>
        <taxon>Eukaryota</taxon>
        <taxon>Metazoa</taxon>
        <taxon>Ecdysozoa</taxon>
        <taxon>Arthropoda</taxon>
        <taxon>Chelicerata</taxon>
        <taxon>Arachnida</taxon>
        <taxon>Acari</taxon>
        <taxon>Parasitiformes</taxon>
        <taxon>Mesostigmata</taxon>
        <taxon>Gamasina</taxon>
        <taxon>Dermanyssoidea</taxon>
        <taxon>Varroidae</taxon>
        <taxon>Varroa</taxon>
    </lineage>
</organism>
<evidence type="ECO:0000256" key="2">
    <source>
        <dbReference type="ARBA" id="ARBA00022448"/>
    </source>
</evidence>
<evidence type="ECO:0000256" key="1">
    <source>
        <dbReference type="ARBA" id="ARBA00004496"/>
    </source>
</evidence>
<dbReference type="InterPro" id="IPR032914">
    <property type="entry name" value="Vam6/VPS39/TRAP1"/>
</dbReference>
<evidence type="ECO:0000313" key="7">
    <source>
        <dbReference type="EnsemblMetazoa" id="XP_022645771"/>
    </source>
</evidence>